<dbReference type="Gene3D" id="3.50.50.60">
    <property type="entry name" value="FAD/NAD(P)-binding domain"/>
    <property type="match status" value="1"/>
</dbReference>
<dbReference type="GO" id="GO:0016491">
    <property type="term" value="F:oxidoreductase activity"/>
    <property type="evidence" value="ECO:0007669"/>
    <property type="project" value="UniProtKB-KW"/>
</dbReference>
<sequence length="416" mass="45096">MGRSRVGRKDITVDLIILGGGVAGLWTLNRALRAGYDAILLEKDKLGGGQTIRAQGIIHGGMKYAMEGVLTKVSNIIRDMPALWRTSLAGSGEIDLRGVTVLSNAHYLWSNRSLGGRVAAFFASHALRDRIAPVPVEDRPDAFRDKGFRGAVYRLNELVLDVGSLTERLAEPVLPRIFRAEPEDYTLETRAGKVTGLTFPAHGLTLRPRHMALCCGEGYEAFARRYFGAAPSRWGPFHGPLPRMQRRPLHMVMVKRHTLPPLYAHYLSGGPRPLVTLTTHYAKDSGAIWYLGGELAESGTKRDGAGQIEKAKSTLHELLPWVDLGGARWATLRVDRAEPRQGTLTLPDRAFAEGHGNLIVAWPTKLALAPDLAGKVMAHLAPAGGDAPPAPAPELAVLPRPAIAEAAWEGAFGPEV</sequence>
<gene>
    <name evidence="3" type="ORF">BECKH772A_GA0070896_101124</name>
    <name evidence="4" type="ORF">BECKH772B_GA0070898_101054</name>
    <name evidence="5" type="ORF">BECKH772C_GA0070978_101054</name>
</gene>
<dbReference type="InterPro" id="IPR036188">
    <property type="entry name" value="FAD/NAD-bd_sf"/>
</dbReference>
<feature type="domain" description="FAD dependent oxidoreductase" evidence="2">
    <location>
        <begin position="14"/>
        <end position="355"/>
    </location>
</feature>
<dbReference type="EMBL" id="CAADFJ010000105">
    <property type="protein sequence ID" value="VFK02853.1"/>
    <property type="molecule type" value="Genomic_DNA"/>
</dbReference>
<dbReference type="AlphaFoldDB" id="A0A450VDH1"/>
<evidence type="ECO:0000313" key="3">
    <source>
        <dbReference type="EMBL" id="VFJ96917.1"/>
    </source>
</evidence>
<name>A0A450VDH1_9GAMM</name>
<reference evidence="5" key="1">
    <citation type="submission" date="2019-02" db="EMBL/GenBank/DDBJ databases">
        <authorList>
            <person name="Gruber-Vodicka R. H."/>
            <person name="Seah K. B. B."/>
        </authorList>
    </citation>
    <scope>NUCLEOTIDE SEQUENCE</scope>
    <source>
        <strain evidence="5">BECK_SA2B12</strain>
        <strain evidence="3">BECK_SA2B15</strain>
        <strain evidence="4">BECK_SA2B20</strain>
    </source>
</reference>
<dbReference type="SUPFAM" id="SSF51905">
    <property type="entry name" value="FAD/NAD(P)-binding domain"/>
    <property type="match status" value="1"/>
</dbReference>
<evidence type="ECO:0000313" key="4">
    <source>
        <dbReference type="EMBL" id="VFJ97122.1"/>
    </source>
</evidence>
<organism evidence="5">
    <name type="scientific">Candidatus Kentrum eta</name>
    <dbReference type="NCBI Taxonomy" id="2126337"/>
    <lineage>
        <taxon>Bacteria</taxon>
        <taxon>Pseudomonadati</taxon>
        <taxon>Pseudomonadota</taxon>
        <taxon>Gammaproteobacteria</taxon>
        <taxon>Candidatus Kentrum</taxon>
    </lineage>
</organism>
<dbReference type="EMBL" id="CAADFI010000105">
    <property type="protein sequence ID" value="VFJ97122.1"/>
    <property type="molecule type" value="Genomic_DNA"/>
</dbReference>
<dbReference type="EMBL" id="CAADFG010000112">
    <property type="protein sequence ID" value="VFJ96917.1"/>
    <property type="molecule type" value="Genomic_DNA"/>
</dbReference>
<evidence type="ECO:0000313" key="5">
    <source>
        <dbReference type="EMBL" id="VFK02853.1"/>
    </source>
</evidence>
<accession>A0A450VDH1</accession>
<dbReference type="InterPro" id="IPR006076">
    <property type="entry name" value="FAD-dep_OxRdtase"/>
</dbReference>
<evidence type="ECO:0000256" key="1">
    <source>
        <dbReference type="ARBA" id="ARBA00023002"/>
    </source>
</evidence>
<proteinExistence type="predicted"/>
<evidence type="ECO:0000259" key="2">
    <source>
        <dbReference type="Pfam" id="PF01266"/>
    </source>
</evidence>
<protein>
    <submittedName>
        <fullName evidence="5">Glycerol-3-phosphate dehydrogenase</fullName>
    </submittedName>
</protein>
<dbReference type="Pfam" id="PF01266">
    <property type="entry name" value="DAO"/>
    <property type="match status" value="1"/>
</dbReference>
<keyword evidence="1" id="KW-0560">Oxidoreductase</keyword>